<sequence length="222" mass="26144">MYIDKPGSDKKRPLGIPAHEDKIVQLAINKILKSIYEQDFLDCSFGFRENRSCHDAIKILDVYLSRRNINYVVDADIKGFFDNVDHKWIMKFLEHRIADKNLLRYIGRFLKSGIMDEGKFHKVYDGTPQGGIISPTIANVYLHYALDIWFNNFIKKRCKGQAYIVRYADDFVCCFQYEDEAKAFYEALKNRLSKFNLEVAEDKTKILYFGKDSFEDRKFKRA</sequence>
<keyword evidence="3" id="KW-1185">Reference proteome</keyword>
<dbReference type="Gene3D" id="3.30.70.2630">
    <property type="match status" value="1"/>
</dbReference>
<comment type="caution">
    <text evidence="2">The sequence shown here is derived from an EMBL/GenBank/DDBJ whole genome shotgun (WGS) entry which is preliminary data.</text>
</comment>
<reference evidence="2 3" key="1">
    <citation type="submission" date="2018-03" db="EMBL/GenBank/DDBJ databases">
        <title>Genome sequence of Clostridium vincentii DSM 10228.</title>
        <authorList>
            <person name="Poehlein A."/>
            <person name="Daniel R."/>
        </authorList>
    </citation>
    <scope>NUCLEOTIDE SEQUENCE [LARGE SCALE GENOMIC DNA]</scope>
    <source>
        <strain evidence="2 3">DSM 10228</strain>
    </source>
</reference>
<dbReference type="Proteomes" id="UP000239471">
    <property type="component" value="Unassembled WGS sequence"/>
</dbReference>
<dbReference type="AlphaFoldDB" id="A0A2T0B3V7"/>
<dbReference type="Gene3D" id="3.10.10.20">
    <property type="match status" value="1"/>
</dbReference>
<dbReference type="SUPFAM" id="SSF56672">
    <property type="entry name" value="DNA/RNA polymerases"/>
    <property type="match status" value="1"/>
</dbReference>
<protein>
    <submittedName>
        <fullName evidence="2">Group II intron-encoded protein LtrA</fullName>
    </submittedName>
</protein>
<proteinExistence type="predicted"/>
<feature type="domain" description="Reverse transcriptase" evidence="1">
    <location>
        <begin position="1"/>
        <end position="222"/>
    </location>
</feature>
<dbReference type="InterPro" id="IPR000477">
    <property type="entry name" value="RT_dom"/>
</dbReference>
<evidence type="ECO:0000313" key="3">
    <source>
        <dbReference type="Proteomes" id="UP000239471"/>
    </source>
</evidence>
<evidence type="ECO:0000259" key="1">
    <source>
        <dbReference type="PROSITE" id="PS50878"/>
    </source>
</evidence>
<organism evidence="2 3">
    <name type="scientific">Clostridium vincentii</name>
    <dbReference type="NCBI Taxonomy" id="52704"/>
    <lineage>
        <taxon>Bacteria</taxon>
        <taxon>Bacillati</taxon>
        <taxon>Bacillota</taxon>
        <taxon>Clostridia</taxon>
        <taxon>Eubacteriales</taxon>
        <taxon>Clostridiaceae</taxon>
        <taxon>Clostridium</taxon>
    </lineage>
</organism>
<dbReference type="CDD" id="cd01651">
    <property type="entry name" value="RT_G2_intron"/>
    <property type="match status" value="1"/>
</dbReference>
<dbReference type="Gene3D" id="1.10.10.2210">
    <property type="match status" value="1"/>
</dbReference>
<dbReference type="PANTHER" id="PTHR34047">
    <property type="entry name" value="NUCLEAR INTRON MATURASE 1, MITOCHONDRIAL-RELATED"/>
    <property type="match status" value="1"/>
</dbReference>
<dbReference type="Pfam" id="PF00078">
    <property type="entry name" value="RVT_1"/>
    <property type="match status" value="1"/>
</dbReference>
<accession>A0A2T0B3V7</accession>
<gene>
    <name evidence="2" type="primary">ltrA_3</name>
    <name evidence="2" type="ORF">CLVI_34640</name>
</gene>
<dbReference type="InterPro" id="IPR043502">
    <property type="entry name" value="DNA/RNA_pol_sf"/>
</dbReference>
<dbReference type="PANTHER" id="PTHR34047:SF8">
    <property type="entry name" value="PROTEIN YKFC"/>
    <property type="match status" value="1"/>
</dbReference>
<dbReference type="InterPro" id="IPR051083">
    <property type="entry name" value="GrpII_Intron_Splice-Mob/Def"/>
</dbReference>
<evidence type="ECO:0000313" key="2">
    <source>
        <dbReference type="EMBL" id="PRR78569.1"/>
    </source>
</evidence>
<dbReference type="EMBL" id="PVXQ01000085">
    <property type="protein sequence ID" value="PRR78569.1"/>
    <property type="molecule type" value="Genomic_DNA"/>
</dbReference>
<name>A0A2T0B3V7_9CLOT</name>
<dbReference type="PROSITE" id="PS50878">
    <property type="entry name" value="RT_POL"/>
    <property type="match status" value="1"/>
</dbReference>